<dbReference type="GO" id="GO:0016020">
    <property type="term" value="C:membrane"/>
    <property type="evidence" value="ECO:0007669"/>
    <property type="project" value="InterPro"/>
</dbReference>
<sequence>MMNAEEKNTFLEHFLYVLPFLNELSVKDIGVGLTDREKYLLYKPGKELDMNVSPGTLIKPGSAVVQAMEEKRRIVVRGDKTLFGMPYIAVACPVFGKSGDVIGCAVISESAKLQDTIKGMASSLSDNITMLASTTEEISAQSEEISVLISTLAEDSLNSQVQVKNTSQVIGMIKNVAAQTNLLGLNAAIEAARVGDLGRGFSVVAEEIRKLSTNSTASIKEIDTIINMVQTDSDRIYHNLTRIKEAVSQIAAAIINVASAAQETGDLVHQLNAMADNLSSDNK</sequence>
<dbReference type="STRING" id="1123291.SAMN04490355_102824"/>
<gene>
    <name evidence="4" type="ORF">SAMN04490355_102824</name>
</gene>
<dbReference type="PROSITE" id="PS50111">
    <property type="entry name" value="CHEMOTAXIS_TRANSDUC_2"/>
    <property type="match status" value="1"/>
</dbReference>
<feature type="domain" description="Methyl-accepting transducer" evidence="3">
    <location>
        <begin position="107"/>
        <end position="283"/>
    </location>
</feature>
<dbReference type="PANTHER" id="PTHR32089:SF112">
    <property type="entry name" value="LYSOZYME-LIKE PROTEIN-RELATED"/>
    <property type="match status" value="1"/>
</dbReference>
<dbReference type="Pfam" id="PF00015">
    <property type="entry name" value="MCPsignal"/>
    <property type="match status" value="1"/>
</dbReference>
<evidence type="ECO:0000256" key="2">
    <source>
        <dbReference type="PROSITE-ProRule" id="PRU00284"/>
    </source>
</evidence>
<dbReference type="AlphaFoldDB" id="A0A1I4LYM1"/>
<dbReference type="OrthoDB" id="9807021at2"/>
<keyword evidence="5" id="KW-1185">Reference proteome</keyword>
<reference evidence="5" key="1">
    <citation type="submission" date="2016-10" db="EMBL/GenBank/DDBJ databases">
        <authorList>
            <person name="Varghese N."/>
            <person name="Submissions S."/>
        </authorList>
    </citation>
    <scope>NUCLEOTIDE SEQUENCE [LARGE SCALE GENOMIC DNA]</scope>
    <source>
        <strain evidence="5">DSM 13327</strain>
    </source>
</reference>
<protein>
    <submittedName>
        <fullName evidence="4">Methyl-accepting chemotaxis protein (MCP) signalling domain-containing protein</fullName>
    </submittedName>
</protein>
<dbReference type="GO" id="GO:0007165">
    <property type="term" value="P:signal transduction"/>
    <property type="evidence" value="ECO:0007669"/>
    <property type="project" value="UniProtKB-KW"/>
</dbReference>
<dbReference type="SUPFAM" id="SSF58104">
    <property type="entry name" value="Methyl-accepting chemotaxis protein (MCP) signaling domain"/>
    <property type="match status" value="1"/>
</dbReference>
<dbReference type="InterPro" id="IPR004089">
    <property type="entry name" value="MCPsignal_dom"/>
</dbReference>
<evidence type="ECO:0000313" key="4">
    <source>
        <dbReference type="EMBL" id="SFL96091.1"/>
    </source>
</evidence>
<keyword evidence="1 2" id="KW-0807">Transducer</keyword>
<evidence type="ECO:0000259" key="3">
    <source>
        <dbReference type="PROSITE" id="PS50111"/>
    </source>
</evidence>
<organism evidence="4 5">
    <name type="scientific">Pelosinus propionicus DSM 13327</name>
    <dbReference type="NCBI Taxonomy" id="1123291"/>
    <lineage>
        <taxon>Bacteria</taxon>
        <taxon>Bacillati</taxon>
        <taxon>Bacillota</taxon>
        <taxon>Negativicutes</taxon>
        <taxon>Selenomonadales</taxon>
        <taxon>Sporomusaceae</taxon>
        <taxon>Pelosinus</taxon>
    </lineage>
</organism>
<dbReference type="EMBL" id="FOTS01000028">
    <property type="protein sequence ID" value="SFL96091.1"/>
    <property type="molecule type" value="Genomic_DNA"/>
</dbReference>
<dbReference type="SMART" id="SM00283">
    <property type="entry name" value="MA"/>
    <property type="match status" value="1"/>
</dbReference>
<evidence type="ECO:0000256" key="1">
    <source>
        <dbReference type="ARBA" id="ARBA00023224"/>
    </source>
</evidence>
<proteinExistence type="predicted"/>
<dbReference type="Gene3D" id="1.10.287.950">
    <property type="entry name" value="Methyl-accepting chemotaxis protein"/>
    <property type="match status" value="1"/>
</dbReference>
<name>A0A1I4LYM1_9FIRM</name>
<evidence type="ECO:0000313" key="5">
    <source>
        <dbReference type="Proteomes" id="UP000199520"/>
    </source>
</evidence>
<dbReference type="PANTHER" id="PTHR32089">
    <property type="entry name" value="METHYL-ACCEPTING CHEMOTAXIS PROTEIN MCPB"/>
    <property type="match status" value="1"/>
</dbReference>
<accession>A0A1I4LYM1</accession>
<dbReference type="RefSeq" id="WP_139214779.1">
    <property type="nucleotide sequence ID" value="NZ_FOTS01000028.1"/>
</dbReference>
<dbReference type="Proteomes" id="UP000199520">
    <property type="component" value="Unassembled WGS sequence"/>
</dbReference>